<dbReference type="InterPro" id="IPR001245">
    <property type="entry name" value="Ser-Thr/Tyr_kinase_cat_dom"/>
</dbReference>
<dbReference type="InterPro" id="IPR008271">
    <property type="entry name" value="Ser/Thr_kinase_AS"/>
</dbReference>
<evidence type="ECO:0000256" key="4">
    <source>
        <dbReference type="ARBA" id="ARBA00022729"/>
    </source>
</evidence>
<keyword evidence="9" id="KW-0325">Glycoprotein</keyword>
<feature type="domain" description="Protein kinase" evidence="12">
    <location>
        <begin position="1"/>
        <end position="193"/>
    </location>
</feature>
<evidence type="ECO:0000256" key="5">
    <source>
        <dbReference type="ARBA" id="ARBA00022741"/>
    </source>
</evidence>
<accession>A0A9R1XP62</accession>
<evidence type="ECO:0000256" key="8">
    <source>
        <dbReference type="ARBA" id="ARBA00023157"/>
    </source>
</evidence>
<keyword evidence="8" id="KW-1015">Disulfide bond</keyword>
<evidence type="ECO:0000313" key="13">
    <source>
        <dbReference type="EMBL" id="KAJ0220164.1"/>
    </source>
</evidence>
<dbReference type="GO" id="GO:0005524">
    <property type="term" value="F:ATP binding"/>
    <property type="evidence" value="ECO:0007669"/>
    <property type="project" value="UniProtKB-KW"/>
</dbReference>
<evidence type="ECO:0000256" key="7">
    <source>
        <dbReference type="ARBA" id="ARBA00022840"/>
    </source>
</evidence>
<comment type="caution">
    <text evidence="13">The sequence shown here is derived from an EMBL/GenBank/DDBJ whole genome shotgun (WGS) entry which is preliminary data.</text>
</comment>
<dbReference type="InterPro" id="IPR011009">
    <property type="entry name" value="Kinase-like_dom_sf"/>
</dbReference>
<evidence type="ECO:0000256" key="11">
    <source>
        <dbReference type="ARBA" id="ARBA00048679"/>
    </source>
</evidence>
<evidence type="ECO:0000256" key="9">
    <source>
        <dbReference type="ARBA" id="ARBA00023180"/>
    </source>
</evidence>
<evidence type="ECO:0000256" key="6">
    <source>
        <dbReference type="ARBA" id="ARBA00022777"/>
    </source>
</evidence>
<dbReference type="Gene3D" id="1.10.510.10">
    <property type="entry name" value="Transferase(Phosphotransferase) domain 1"/>
    <property type="match status" value="1"/>
</dbReference>
<sequence>MLDWTLRFHIIQGIARGLLSLHQDSRLRIIHRDLKANNILLDNDMNPKISDFGLARRFKGYETGAKTKNVVGTYGYISPEYAVHGFFSIKSDVFSFGVLVLEIFSGMKNRGFSHHEHCDNLLGHAWRLYKDDKTLELVSESLRKSCIVSEVLWCVHIGLLCVQNHVEDRPTMSSVVLMFGNEGMLPPPKQPAFFSELEPNSTSSKPGSVSVNEVTITSLDA</sequence>
<keyword evidence="7" id="KW-0067">ATP-binding</keyword>
<dbReference type="InterPro" id="IPR000719">
    <property type="entry name" value="Prot_kinase_dom"/>
</dbReference>
<dbReference type="Pfam" id="PF11883">
    <property type="entry name" value="DUF3403"/>
    <property type="match status" value="1"/>
</dbReference>
<evidence type="ECO:0000256" key="2">
    <source>
        <dbReference type="ARBA" id="ARBA00022527"/>
    </source>
</evidence>
<evidence type="ECO:0000313" key="14">
    <source>
        <dbReference type="Proteomes" id="UP000235145"/>
    </source>
</evidence>
<dbReference type="PANTHER" id="PTHR27002:SF932">
    <property type="entry name" value="RECEPTOR-LIKE SERINE_THREONINE-PROTEIN KINASE"/>
    <property type="match status" value="1"/>
</dbReference>
<evidence type="ECO:0000256" key="1">
    <source>
        <dbReference type="ARBA" id="ARBA00012513"/>
    </source>
</evidence>
<comment type="catalytic activity">
    <reaction evidence="10">
        <text>L-threonyl-[protein] + ATP = O-phospho-L-threonyl-[protein] + ADP + H(+)</text>
        <dbReference type="Rhea" id="RHEA:46608"/>
        <dbReference type="Rhea" id="RHEA-COMP:11060"/>
        <dbReference type="Rhea" id="RHEA-COMP:11605"/>
        <dbReference type="ChEBI" id="CHEBI:15378"/>
        <dbReference type="ChEBI" id="CHEBI:30013"/>
        <dbReference type="ChEBI" id="CHEBI:30616"/>
        <dbReference type="ChEBI" id="CHEBI:61977"/>
        <dbReference type="ChEBI" id="CHEBI:456216"/>
        <dbReference type="EC" id="2.7.11.1"/>
    </reaction>
</comment>
<keyword evidence="5" id="KW-0547">Nucleotide-binding</keyword>
<dbReference type="PROSITE" id="PS00108">
    <property type="entry name" value="PROTEIN_KINASE_ST"/>
    <property type="match status" value="1"/>
</dbReference>
<dbReference type="SUPFAM" id="SSF56112">
    <property type="entry name" value="Protein kinase-like (PK-like)"/>
    <property type="match status" value="1"/>
</dbReference>
<keyword evidence="2" id="KW-0723">Serine/threonine-protein kinase</keyword>
<reference evidence="13 14" key="1">
    <citation type="journal article" date="2017" name="Nat. Commun.">
        <title>Genome assembly with in vitro proximity ligation data and whole-genome triplication in lettuce.</title>
        <authorList>
            <person name="Reyes-Chin-Wo S."/>
            <person name="Wang Z."/>
            <person name="Yang X."/>
            <person name="Kozik A."/>
            <person name="Arikit S."/>
            <person name="Song C."/>
            <person name="Xia L."/>
            <person name="Froenicke L."/>
            <person name="Lavelle D.O."/>
            <person name="Truco M.J."/>
            <person name="Xia R."/>
            <person name="Zhu S."/>
            <person name="Xu C."/>
            <person name="Xu H."/>
            <person name="Xu X."/>
            <person name="Cox K."/>
            <person name="Korf I."/>
            <person name="Meyers B.C."/>
            <person name="Michelmore R.W."/>
        </authorList>
    </citation>
    <scope>NUCLEOTIDE SEQUENCE [LARGE SCALE GENOMIC DNA]</scope>
    <source>
        <strain evidence="14">cv. Salinas</strain>
        <tissue evidence="13">Seedlings</tissue>
    </source>
</reference>
<evidence type="ECO:0000259" key="12">
    <source>
        <dbReference type="PROSITE" id="PS50011"/>
    </source>
</evidence>
<gene>
    <name evidence="13" type="ORF">LSAT_V11C200092140</name>
</gene>
<dbReference type="PROSITE" id="PS50011">
    <property type="entry name" value="PROTEIN_KINASE_DOM"/>
    <property type="match status" value="1"/>
</dbReference>
<protein>
    <recommendedName>
        <fullName evidence="1">non-specific serine/threonine protein kinase</fullName>
        <ecNumber evidence="1">2.7.11.1</ecNumber>
    </recommendedName>
</protein>
<dbReference type="SMART" id="SM00220">
    <property type="entry name" value="S_TKc"/>
    <property type="match status" value="1"/>
</dbReference>
<dbReference type="EMBL" id="NBSK02000002">
    <property type="protein sequence ID" value="KAJ0220164.1"/>
    <property type="molecule type" value="Genomic_DNA"/>
</dbReference>
<dbReference type="FunFam" id="1.10.510.10:FF:000060">
    <property type="entry name" value="G-type lectin S-receptor-like serine/threonine-protein kinase"/>
    <property type="match status" value="1"/>
</dbReference>
<dbReference type="Pfam" id="PF07714">
    <property type="entry name" value="PK_Tyr_Ser-Thr"/>
    <property type="match status" value="1"/>
</dbReference>
<evidence type="ECO:0000256" key="3">
    <source>
        <dbReference type="ARBA" id="ARBA00022679"/>
    </source>
</evidence>
<keyword evidence="3" id="KW-0808">Transferase</keyword>
<dbReference type="PANTHER" id="PTHR27002">
    <property type="entry name" value="RECEPTOR-LIKE SERINE/THREONINE-PROTEIN KINASE SD1-8"/>
    <property type="match status" value="1"/>
</dbReference>
<dbReference type="Proteomes" id="UP000235145">
    <property type="component" value="Unassembled WGS sequence"/>
</dbReference>
<dbReference type="InterPro" id="IPR021820">
    <property type="entry name" value="S-locus_recpt_kinase_C"/>
</dbReference>
<dbReference type="EC" id="2.7.11.1" evidence="1"/>
<comment type="catalytic activity">
    <reaction evidence="11">
        <text>L-seryl-[protein] + ATP = O-phospho-L-seryl-[protein] + ADP + H(+)</text>
        <dbReference type="Rhea" id="RHEA:17989"/>
        <dbReference type="Rhea" id="RHEA-COMP:9863"/>
        <dbReference type="Rhea" id="RHEA-COMP:11604"/>
        <dbReference type="ChEBI" id="CHEBI:15378"/>
        <dbReference type="ChEBI" id="CHEBI:29999"/>
        <dbReference type="ChEBI" id="CHEBI:30616"/>
        <dbReference type="ChEBI" id="CHEBI:83421"/>
        <dbReference type="ChEBI" id="CHEBI:456216"/>
        <dbReference type="EC" id="2.7.11.1"/>
    </reaction>
</comment>
<keyword evidence="6" id="KW-0418">Kinase</keyword>
<organism evidence="13 14">
    <name type="scientific">Lactuca sativa</name>
    <name type="common">Garden lettuce</name>
    <dbReference type="NCBI Taxonomy" id="4236"/>
    <lineage>
        <taxon>Eukaryota</taxon>
        <taxon>Viridiplantae</taxon>
        <taxon>Streptophyta</taxon>
        <taxon>Embryophyta</taxon>
        <taxon>Tracheophyta</taxon>
        <taxon>Spermatophyta</taxon>
        <taxon>Magnoliopsida</taxon>
        <taxon>eudicotyledons</taxon>
        <taxon>Gunneridae</taxon>
        <taxon>Pentapetalae</taxon>
        <taxon>asterids</taxon>
        <taxon>campanulids</taxon>
        <taxon>Asterales</taxon>
        <taxon>Asteraceae</taxon>
        <taxon>Cichorioideae</taxon>
        <taxon>Cichorieae</taxon>
        <taxon>Lactucinae</taxon>
        <taxon>Lactuca</taxon>
    </lineage>
</organism>
<dbReference type="AlphaFoldDB" id="A0A9R1XP62"/>
<dbReference type="GO" id="GO:0004674">
    <property type="term" value="F:protein serine/threonine kinase activity"/>
    <property type="evidence" value="ECO:0007669"/>
    <property type="project" value="UniProtKB-KW"/>
</dbReference>
<keyword evidence="4" id="KW-0732">Signal</keyword>
<keyword evidence="14" id="KW-1185">Reference proteome</keyword>
<proteinExistence type="predicted"/>
<name>A0A9R1XP62_LACSA</name>
<evidence type="ECO:0000256" key="10">
    <source>
        <dbReference type="ARBA" id="ARBA00047899"/>
    </source>
</evidence>